<name>A0A368YEE4_9HYPH</name>
<keyword evidence="1" id="KW-0732">Signal</keyword>
<reference evidence="2 3" key="1">
    <citation type="submission" date="2018-07" db="EMBL/GenBank/DDBJ databases">
        <title>Genomic Encyclopedia of Type Strains, Phase III (KMG-III): the genomes of soil and plant-associated and newly described type strains.</title>
        <authorList>
            <person name="Whitman W."/>
        </authorList>
    </citation>
    <scope>NUCLEOTIDE SEQUENCE [LARGE SCALE GENOMIC DNA]</scope>
    <source>
        <strain evidence="2 3">31-25a</strain>
    </source>
</reference>
<evidence type="ECO:0000256" key="1">
    <source>
        <dbReference type="SAM" id="SignalP"/>
    </source>
</evidence>
<feature type="chain" id="PRO_5017075934" description="Cysteine rich repeat protein" evidence="1">
    <location>
        <begin position="20"/>
        <end position="157"/>
    </location>
</feature>
<accession>A0A368YEE4</accession>
<keyword evidence="3" id="KW-1185">Reference proteome</keyword>
<sequence>MNRLGLLSGAIVVASLSLAGIGRADTMSYADAVTALAKDCGADIKKVCKGLNLGNNQIQDCRQKNEAKVSPTCTSTLGQVTASIQQRQAAQTGFFKICAHDAAQYCGGVKGEGNILASVEVETRRQRQMQPGDHRCGMAIDPNLGERSCLFVNCARD</sequence>
<evidence type="ECO:0000313" key="3">
    <source>
        <dbReference type="Proteomes" id="UP000253324"/>
    </source>
</evidence>
<dbReference type="EMBL" id="QPJM01000036">
    <property type="protein sequence ID" value="RCW77818.1"/>
    <property type="molecule type" value="Genomic_DNA"/>
</dbReference>
<evidence type="ECO:0008006" key="4">
    <source>
        <dbReference type="Google" id="ProtNLM"/>
    </source>
</evidence>
<gene>
    <name evidence="2" type="ORF">C7476_1362</name>
</gene>
<protein>
    <recommendedName>
        <fullName evidence="4">Cysteine rich repeat protein</fullName>
    </recommendedName>
</protein>
<dbReference type="Proteomes" id="UP000253324">
    <property type="component" value="Unassembled WGS sequence"/>
</dbReference>
<comment type="caution">
    <text evidence="2">The sequence shown here is derived from an EMBL/GenBank/DDBJ whole genome shotgun (WGS) entry which is preliminary data.</text>
</comment>
<dbReference type="AlphaFoldDB" id="A0A368YEE4"/>
<organism evidence="2 3">
    <name type="scientific">Phyllobacterium bourgognense</name>
    <dbReference type="NCBI Taxonomy" id="314236"/>
    <lineage>
        <taxon>Bacteria</taxon>
        <taxon>Pseudomonadati</taxon>
        <taxon>Pseudomonadota</taxon>
        <taxon>Alphaproteobacteria</taxon>
        <taxon>Hyphomicrobiales</taxon>
        <taxon>Phyllobacteriaceae</taxon>
        <taxon>Phyllobacterium</taxon>
    </lineage>
</organism>
<proteinExistence type="predicted"/>
<evidence type="ECO:0000313" key="2">
    <source>
        <dbReference type="EMBL" id="RCW77818.1"/>
    </source>
</evidence>
<feature type="signal peptide" evidence="1">
    <location>
        <begin position="1"/>
        <end position="19"/>
    </location>
</feature>